<organism evidence="1">
    <name type="scientific">hydrothermal vent metagenome</name>
    <dbReference type="NCBI Taxonomy" id="652676"/>
    <lineage>
        <taxon>unclassified sequences</taxon>
        <taxon>metagenomes</taxon>
        <taxon>ecological metagenomes</taxon>
    </lineage>
</organism>
<protein>
    <submittedName>
        <fullName evidence="1">Uncharacterized protein</fullName>
    </submittedName>
</protein>
<proteinExistence type="predicted"/>
<name>A0A3B0Z9G5_9ZZZZ</name>
<reference evidence="1" key="1">
    <citation type="submission" date="2018-06" db="EMBL/GenBank/DDBJ databases">
        <authorList>
            <person name="Zhirakovskaya E."/>
        </authorList>
    </citation>
    <scope>NUCLEOTIDE SEQUENCE</scope>
</reference>
<gene>
    <name evidence="1" type="ORF">MNBD_GAMMA17-855</name>
</gene>
<accession>A0A3B0Z9G5</accession>
<evidence type="ECO:0000313" key="1">
    <source>
        <dbReference type="EMBL" id="VAW90048.1"/>
    </source>
</evidence>
<dbReference type="EMBL" id="UOFQ01000170">
    <property type="protein sequence ID" value="VAW90048.1"/>
    <property type="molecule type" value="Genomic_DNA"/>
</dbReference>
<dbReference type="AlphaFoldDB" id="A0A3B0Z9G5"/>
<sequence length="89" mass="10444">MKQPPNQKDSDRFELYVIQLMRFYDIKRSHIAARLEGNGHTVKRALDPRDSLTTSHGNILLTRKTIEQMLMEKGWDGDPLALWDEYDNI</sequence>